<dbReference type="Proteomes" id="UP000242849">
    <property type="component" value="Unassembled WGS sequence"/>
</dbReference>
<evidence type="ECO:0000313" key="4">
    <source>
        <dbReference type="Proteomes" id="UP000242849"/>
    </source>
</evidence>
<dbReference type="Pfam" id="PF00045">
    <property type="entry name" value="Hemopexin"/>
    <property type="match status" value="2"/>
</dbReference>
<dbReference type="InterPro" id="IPR000585">
    <property type="entry name" value="Hemopexin-like_dom"/>
</dbReference>
<sequence length="625" mass="68408">MTATKTVGGLLAFTAASLLTAQAEAGNNKVLFFGIDGFKADAIASAHMVNLERLIADGVYTDGGWAPDTSMSGPGWSTLFMGVERDKHGVRDNSFAGKNYGQYPHFLSLVEQRKPQLVTAYAYNWEPLYSQMQPQADLKFDGPEANDPVLFAQAEDWLRNRADLDVLSTYFYGVDEAGHGYGFHSDTPQYIQAMDRADAELGRLLQAIEARPSYAEENWLIIVSTDHGGSSTGHGGNRPEHRKVAVVMSGAGIPALGRNTLREPLRQVDVLPTLFEHLGVSTQGLDLDGRSRLHPQARTFAFGQNLLGNPGAEYGVAHSDLDYDPDIAGWTKGGLQTVMHYGARAELPSGQGQLFVGQGKGSLTQRIELPADAAGRPFLLNAQLGASAGSRHDARVLLRFRSEQKRSSLYWNDDTGYFFAGDQYYRYNYRSDRVDPGYPKPIAGNWIGLDGFAGGARDIDAAFNAGNGKAYFFKGEQYVRFDIANDRVDSGYPKPIVGNWPGLERLAGGARDLDDVLEVNGSKLYFFKDGEYVRYNLSLGDKADKNYPLNLSGATWSGVQQWPLGISAAVKRNSGVAYLFNGGEYIRYNLITDKAESGYPKAVTASTWPGLDAFRDVGRFSPLCR</sequence>
<feature type="chain" id="PRO_5017466459" evidence="2">
    <location>
        <begin position="26"/>
        <end position="625"/>
    </location>
</feature>
<dbReference type="GO" id="GO:0016787">
    <property type="term" value="F:hydrolase activity"/>
    <property type="evidence" value="ECO:0007669"/>
    <property type="project" value="UniProtKB-ARBA"/>
</dbReference>
<dbReference type="AlphaFoldDB" id="A0A1H4YIB1"/>
<dbReference type="Gene3D" id="3.40.720.10">
    <property type="entry name" value="Alkaline Phosphatase, subunit A"/>
    <property type="match status" value="2"/>
</dbReference>
<keyword evidence="1" id="KW-0677">Repeat</keyword>
<dbReference type="PROSITE" id="PS51642">
    <property type="entry name" value="HEMOPEXIN_2"/>
    <property type="match status" value="3"/>
</dbReference>
<proteinExistence type="predicted"/>
<keyword evidence="4" id="KW-1185">Reference proteome</keyword>
<dbReference type="STRING" id="53406.SAMN05421553_2170"/>
<dbReference type="SUPFAM" id="SSF53649">
    <property type="entry name" value="Alkaline phosphatase-like"/>
    <property type="match status" value="1"/>
</dbReference>
<dbReference type="Gene3D" id="2.110.10.10">
    <property type="entry name" value="Hemopexin-like domain"/>
    <property type="match status" value="2"/>
</dbReference>
<dbReference type="CDD" id="cd00094">
    <property type="entry name" value="HX"/>
    <property type="match status" value="1"/>
</dbReference>
<dbReference type="InterPro" id="IPR018487">
    <property type="entry name" value="Hemopexin-like_repeat"/>
</dbReference>
<dbReference type="SMART" id="SM00120">
    <property type="entry name" value="HX"/>
    <property type="match status" value="4"/>
</dbReference>
<dbReference type="RefSeq" id="WP_090380232.1">
    <property type="nucleotide sequence ID" value="NZ_FNSC01000001.1"/>
</dbReference>
<dbReference type="PANTHER" id="PTHR10151">
    <property type="entry name" value="ECTONUCLEOTIDE PYROPHOSPHATASE/PHOSPHODIESTERASE"/>
    <property type="match status" value="1"/>
</dbReference>
<evidence type="ECO:0000256" key="2">
    <source>
        <dbReference type="SAM" id="SignalP"/>
    </source>
</evidence>
<dbReference type="InterPro" id="IPR036375">
    <property type="entry name" value="Hemopexin-like_dom_sf"/>
</dbReference>
<dbReference type="SUPFAM" id="SSF50923">
    <property type="entry name" value="Hemopexin-like domain"/>
    <property type="match status" value="2"/>
</dbReference>
<dbReference type="PANTHER" id="PTHR10151:SF120">
    <property type="entry name" value="BIS(5'-ADENOSYL)-TRIPHOSPHATASE"/>
    <property type="match status" value="1"/>
</dbReference>
<gene>
    <name evidence="3" type="ORF">SAMN05421553_2170</name>
</gene>
<dbReference type="InterPro" id="IPR017850">
    <property type="entry name" value="Alkaline_phosphatase_core_sf"/>
</dbReference>
<organism evidence="3 4">
    <name type="scientific">Pseudomonas anguilliseptica</name>
    <dbReference type="NCBI Taxonomy" id="53406"/>
    <lineage>
        <taxon>Bacteria</taxon>
        <taxon>Pseudomonadati</taxon>
        <taxon>Pseudomonadota</taxon>
        <taxon>Gammaproteobacteria</taxon>
        <taxon>Pseudomonadales</taxon>
        <taxon>Pseudomonadaceae</taxon>
        <taxon>Pseudomonas</taxon>
    </lineage>
</organism>
<dbReference type="OrthoDB" id="1956004at2"/>
<dbReference type="Pfam" id="PF01663">
    <property type="entry name" value="Phosphodiest"/>
    <property type="match status" value="1"/>
</dbReference>
<name>A0A1H4YIB1_PSEAG</name>
<feature type="signal peptide" evidence="2">
    <location>
        <begin position="1"/>
        <end position="25"/>
    </location>
</feature>
<evidence type="ECO:0000313" key="3">
    <source>
        <dbReference type="EMBL" id="SED17623.1"/>
    </source>
</evidence>
<protein>
    <submittedName>
        <fullName evidence="3">Hemopexin</fullName>
    </submittedName>
</protein>
<reference evidence="4" key="1">
    <citation type="submission" date="2016-10" db="EMBL/GenBank/DDBJ databases">
        <authorList>
            <person name="Varghese N."/>
            <person name="Submissions S."/>
        </authorList>
    </citation>
    <scope>NUCLEOTIDE SEQUENCE [LARGE SCALE GENOMIC DNA]</scope>
    <source>
        <strain evidence="4">DSM 12111</strain>
    </source>
</reference>
<keyword evidence="2" id="KW-0732">Signal</keyword>
<dbReference type="EMBL" id="FNSC01000001">
    <property type="protein sequence ID" value="SED17623.1"/>
    <property type="molecule type" value="Genomic_DNA"/>
</dbReference>
<accession>A0A1H4YIB1</accession>
<evidence type="ECO:0000256" key="1">
    <source>
        <dbReference type="ARBA" id="ARBA00022737"/>
    </source>
</evidence>
<dbReference type="InterPro" id="IPR002591">
    <property type="entry name" value="Phosphodiest/P_Trfase"/>
</dbReference>